<dbReference type="Proteomes" id="UP000037122">
    <property type="component" value="Unassembled WGS sequence"/>
</dbReference>
<evidence type="ECO:0000256" key="5">
    <source>
        <dbReference type="ARBA" id="ARBA00023242"/>
    </source>
</evidence>
<dbReference type="EMBL" id="LGST01000053">
    <property type="protein sequence ID" value="KND96561.1"/>
    <property type="molecule type" value="Genomic_DNA"/>
</dbReference>
<comment type="caution">
    <text evidence="7">The sequence shown here is derived from an EMBL/GenBank/DDBJ whole genome shotgun (WGS) entry which is preliminary data.</text>
</comment>
<keyword evidence="3" id="KW-0805">Transcription regulation</keyword>
<evidence type="ECO:0000256" key="6">
    <source>
        <dbReference type="SAM" id="MobiDB-lite"/>
    </source>
</evidence>
<dbReference type="GO" id="GO:0000228">
    <property type="term" value="C:nuclear chromosome"/>
    <property type="evidence" value="ECO:0007669"/>
    <property type="project" value="InterPro"/>
</dbReference>
<dbReference type="VEuPathDB" id="FungiDB:B9J08_005517"/>
<evidence type="ECO:0000256" key="4">
    <source>
        <dbReference type="ARBA" id="ARBA00023163"/>
    </source>
</evidence>
<dbReference type="GO" id="GO:0006338">
    <property type="term" value="P:chromatin remodeling"/>
    <property type="evidence" value="ECO:0007669"/>
    <property type="project" value="InterPro"/>
</dbReference>
<feature type="compositionally biased region" description="Polar residues" evidence="6">
    <location>
        <begin position="653"/>
        <end position="673"/>
    </location>
</feature>
<evidence type="ECO:0000256" key="1">
    <source>
        <dbReference type="ARBA" id="ARBA00004123"/>
    </source>
</evidence>
<accession>A0A0L0NR07</accession>
<sequence length="765" mass="84995">MNFNKGARNPNQGNAQFPAGRQRAMLPPQFQHLSPQQLQELENTPQFQNAMRQYYQKQQMMQQQMLRQQQAGMGQGMMAQQLQGHPGQNLASANQRLMNRNIPPGFIPGGQLAQQQLQAQRANLQAQAQMQGQGAMTGPPGMPGNGMPGPQGMGSGASSPPNYANMQKMGGQYPSQANAQMRLPMGTQPGLGRGSIYGGATGGSNDAPVGAIGGAPGANAMSGMLTIPGPMAGALPVGSQPGANQSNAAGQPQLPNTKLMRFGNNEELDFPPGFGPDALNKIPLKQLSSTDEWSQKLKSEGKDVPLDIKVYEDIIKKDSAHLRNSQLQAKKNKTMLEKIARDIKTYNTIKQLRMNAINASDKNQYNNSIWGEGYLGYGNGISNTSTQVILPQHNKPFSKVPDIGLTDRQLNEAILRGLKSGKRKPLVPIRLEFDQERDRFKLRDTFLWDLSDETYPIENFIRTLIEDYKFIPELHFHSIMSSVNEQIKDYKQMVENPMGELRVPIKIDLVINNTQFTDQFEWDILSSNENDPEEFATILCDEMSLPGEFATAVAFSIREQTQLYHKALFLVGYGFDGSFVREDEIRSHLLPPLRVLNTLEAGEPVDDFISTLRNPALVADYSPSLTRLAQIEVEKIDKEMERESRRRRRHTNTEFSYNENGTSMGASRGTASRRSGLHSGRGVKTTLPDLSEIPKTFRTPMPSSILPGGIDLGVPEIYGYNELIVNRTQIRNPDYKPPHNPDMVTSRREGNSVFVKIKFPQRTNV</sequence>
<dbReference type="VEuPathDB" id="FungiDB:CJJ09_003811"/>
<dbReference type="VEuPathDB" id="FungiDB:CJJ07_003500"/>
<evidence type="ECO:0000256" key="2">
    <source>
        <dbReference type="ARBA" id="ARBA00010239"/>
    </source>
</evidence>
<dbReference type="PANTHER" id="PTHR10019">
    <property type="entry name" value="SNF5"/>
    <property type="match status" value="1"/>
</dbReference>
<dbReference type="Pfam" id="PF04855">
    <property type="entry name" value="SNF5"/>
    <property type="match status" value="1"/>
</dbReference>
<dbReference type="VEuPathDB" id="FungiDB:CJI96_0004713"/>
<name>A0A0L0NR07_CANAR</name>
<feature type="region of interest" description="Disordered" evidence="6">
    <location>
        <begin position="639"/>
        <end position="687"/>
    </location>
</feature>
<organism evidence="7 8">
    <name type="scientific">Candidozyma auris</name>
    <name type="common">Yeast</name>
    <name type="synonym">Candida auris</name>
    <dbReference type="NCBI Taxonomy" id="498019"/>
    <lineage>
        <taxon>Eukaryota</taxon>
        <taxon>Fungi</taxon>
        <taxon>Dikarya</taxon>
        <taxon>Ascomycota</taxon>
        <taxon>Saccharomycotina</taxon>
        <taxon>Pichiomycetes</taxon>
        <taxon>Metschnikowiaceae</taxon>
        <taxon>Candidozyma</taxon>
    </lineage>
</organism>
<reference evidence="8" key="1">
    <citation type="journal article" date="2015" name="BMC Genomics">
        <title>Draft genome of a commonly misdiagnosed multidrug resistant pathogen Candida auris.</title>
        <authorList>
            <person name="Chatterjee S."/>
            <person name="Alampalli S.V."/>
            <person name="Nageshan R.K."/>
            <person name="Chettiar S.T."/>
            <person name="Joshi S."/>
            <person name="Tatu U.S."/>
        </authorList>
    </citation>
    <scope>NUCLEOTIDE SEQUENCE [LARGE SCALE GENOMIC DNA]</scope>
    <source>
        <strain evidence="8">6684</strain>
    </source>
</reference>
<protein>
    <submittedName>
        <fullName evidence="7">Uncharacterized protein</fullName>
    </submittedName>
</protein>
<dbReference type="VEuPathDB" id="FungiDB:CJI97_005599"/>
<keyword evidence="5" id="KW-0539">Nucleus</keyword>
<comment type="similarity">
    <text evidence="2">Belongs to the SNF5 family.</text>
</comment>
<dbReference type="VEuPathDB" id="FungiDB:QG37_07099"/>
<feature type="compositionally biased region" description="Gly residues" evidence="6">
    <location>
        <begin position="143"/>
        <end position="155"/>
    </location>
</feature>
<dbReference type="InterPro" id="IPR006939">
    <property type="entry name" value="SNF5"/>
</dbReference>
<dbReference type="AlphaFoldDB" id="A0A0L0NR07"/>
<evidence type="ECO:0000313" key="8">
    <source>
        <dbReference type="Proteomes" id="UP000037122"/>
    </source>
</evidence>
<feature type="region of interest" description="Disordered" evidence="6">
    <location>
        <begin position="132"/>
        <end position="165"/>
    </location>
</feature>
<evidence type="ECO:0000313" key="7">
    <source>
        <dbReference type="EMBL" id="KND96561.1"/>
    </source>
</evidence>
<keyword evidence="4" id="KW-0804">Transcription</keyword>
<evidence type="ECO:0000256" key="3">
    <source>
        <dbReference type="ARBA" id="ARBA00023015"/>
    </source>
</evidence>
<comment type="subcellular location">
    <subcellularLocation>
        <location evidence="1">Nucleus</location>
    </subcellularLocation>
</comment>
<proteinExistence type="inferred from homology"/>
<gene>
    <name evidence="7" type="ORF">QG37_07099</name>
</gene>